<evidence type="ECO:0000313" key="1">
    <source>
        <dbReference type="EMBL" id="CAD1471691.1"/>
    </source>
</evidence>
<sequence>KRRVLIIFYSSTTMTTEIKGMFQDRQVLQLFIKRASKGIGGVTEKEIRDTCRARATETPWKGLLWVALSPDDFSSTESLPVVPYQIDEEAEPAARQPRVGRLHHQLARRIGMQPDLQPQKWLPSRFSLLVSTDHLNPQCSSMFHSSTSPF</sequence>
<keyword evidence="2" id="KW-1185">Reference proteome</keyword>
<reference evidence="1" key="1">
    <citation type="submission" date="2020-07" db="EMBL/GenBank/DDBJ databases">
        <authorList>
            <person name="Nazaruddin N."/>
        </authorList>
    </citation>
    <scope>NUCLEOTIDE SEQUENCE</scope>
</reference>
<evidence type="ECO:0000313" key="2">
    <source>
        <dbReference type="Proteomes" id="UP000752696"/>
    </source>
</evidence>
<gene>
    <name evidence="1" type="ORF">MHI_LOCUS247502</name>
</gene>
<feature type="non-terminal residue" evidence="1">
    <location>
        <position position="1"/>
    </location>
</feature>
<organism evidence="1 2">
    <name type="scientific">Heterotrigona itama</name>
    <dbReference type="NCBI Taxonomy" id="395501"/>
    <lineage>
        <taxon>Eukaryota</taxon>
        <taxon>Metazoa</taxon>
        <taxon>Ecdysozoa</taxon>
        <taxon>Arthropoda</taxon>
        <taxon>Hexapoda</taxon>
        <taxon>Insecta</taxon>
        <taxon>Pterygota</taxon>
        <taxon>Neoptera</taxon>
        <taxon>Endopterygota</taxon>
        <taxon>Hymenoptera</taxon>
        <taxon>Apocrita</taxon>
        <taxon>Aculeata</taxon>
        <taxon>Apoidea</taxon>
        <taxon>Anthophila</taxon>
        <taxon>Apidae</taxon>
        <taxon>Heterotrigona</taxon>
    </lineage>
</organism>
<dbReference type="AlphaFoldDB" id="A0A6V7GZ71"/>
<dbReference type="EMBL" id="CAJDYZ010004644">
    <property type="protein sequence ID" value="CAD1471691.1"/>
    <property type="molecule type" value="Genomic_DNA"/>
</dbReference>
<protein>
    <submittedName>
        <fullName evidence="1">Uncharacterized protein</fullName>
    </submittedName>
</protein>
<accession>A0A6V7GZ71</accession>
<dbReference type="Proteomes" id="UP000752696">
    <property type="component" value="Unassembled WGS sequence"/>
</dbReference>
<proteinExistence type="predicted"/>
<name>A0A6V7GZ71_9HYME</name>
<comment type="caution">
    <text evidence="1">The sequence shown here is derived from an EMBL/GenBank/DDBJ whole genome shotgun (WGS) entry which is preliminary data.</text>
</comment>